<gene>
    <name evidence="1" type="ORF">CI088_16005</name>
</gene>
<dbReference type="Proteomes" id="UP000249828">
    <property type="component" value="Unassembled WGS sequence"/>
</dbReference>
<dbReference type="AlphaFoldDB" id="A0A2W3YYT4"/>
<organism evidence="1 2">
    <name type="scientific">Enterococcus plantarum</name>
    <dbReference type="NCBI Taxonomy" id="1077675"/>
    <lineage>
        <taxon>Bacteria</taxon>
        <taxon>Bacillati</taxon>
        <taxon>Bacillota</taxon>
        <taxon>Bacilli</taxon>
        <taxon>Lactobacillales</taxon>
        <taxon>Enterococcaceae</taxon>
        <taxon>Enterococcus</taxon>
    </lineage>
</organism>
<protein>
    <submittedName>
        <fullName evidence="1">Uncharacterized protein</fullName>
    </submittedName>
</protein>
<evidence type="ECO:0000313" key="1">
    <source>
        <dbReference type="EMBL" id="PZL70150.1"/>
    </source>
</evidence>
<accession>A0A2W3YYT4</accession>
<keyword evidence="2" id="KW-1185">Reference proteome</keyword>
<evidence type="ECO:0000313" key="2">
    <source>
        <dbReference type="Proteomes" id="UP000249828"/>
    </source>
</evidence>
<name>A0A2W3YYT4_9ENTE</name>
<sequence>MSAPARLRVASANVITLPKNHKMYKARKKIATDLEIGDQALIDCDVVVRIVNKGNCSTVVEDAYHNRTNISFDRLSKLEGEI</sequence>
<dbReference type="RefSeq" id="WP_111248892.1">
    <property type="nucleotide sequence ID" value="NZ_PIEU01000124.1"/>
</dbReference>
<proteinExistence type="predicted"/>
<reference evidence="1 2" key="1">
    <citation type="submission" date="2017-11" db="EMBL/GenBank/DDBJ databases">
        <title>Draft genome sequence of Enterococcus plantarum TRW2 strain isolated from lettuce.</title>
        <authorList>
            <person name="Kim E.B."/>
            <person name="Marco M.L."/>
            <person name="Williams T.R."/>
            <person name="You I.H."/>
        </authorList>
    </citation>
    <scope>NUCLEOTIDE SEQUENCE [LARGE SCALE GENOMIC DNA]</scope>
    <source>
        <strain evidence="1 2">TRW2</strain>
    </source>
</reference>
<comment type="caution">
    <text evidence="1">The sequence shown here is derived from an EMBL/GenBank/DDBJ whole genome shotgun (WGS) entry which is preliminary data.</text>
</comment>
<dbReference type="EMBL" id="PIEU01000124">
    <property type="protein sequence ID" value="PZL70150.1"/>
    <property type="molecule type" value="Genomic_DNA"/>
</dbReference>